<feature type="compositionally biased region" description="Polar residues" evidence="1">
    <location>
        <begin position="64"/>
        <end position="93"/>
    </location>
</feature>
<name>A0A0M6WFH3_9FIRM</name>
<keyword evidence="2" id="KW-1133">Transmembrane helix</keyword>
<dbReference type="EMBL" id="CVRQ01000014">
    <property type="protein sequence ID" value="CRL35031.1"/>
    <property type="molecule type" value="Genomic_DNA"/>
</dbReference>
<dbReference type="Gene3D" id="3.90.70.10">
    <property type="entry name" value="Cysteine proteinases"/>
    <property type="match status" value="1"/>
</dbReference>
<reference evidence="5" key="1">
    <citation type="submission" date="2015-05" db="EMBL/GenBank/DDBJ databases">
        <authorList>
            <consortium name="Pathogen Informatics"/>
        </authorList>
    </citation>
    <scope>NUCLEOTIDE SEQUENCE [LARGE SCALE GENOMIC DNA]</scope>
    <source>
        <strain evidence="5">T1-815</strain>
    </source>
</reference>
<dbReference type="RefSeq" id="WP_055061368.1">
    <property type="nucleotide sequence ID" value="NZ_CVRQ01000014.1"/>
</dbReference>
<keyword evidence="2" id="KW-0472">Membrane</keyword>
<dbReference type="Pfam" id="PF13529">
    <property type="entry name" value="Peptidase_C39_2"/>
    <property type="match status" value="1"/>
</dbReference>
<dbReference type="Proteomes" id="UP000049472">
    <property type="component" value="Unassembled WGS sequence"/>
</dbReference>
<evidence type="ECO:0000313" key="5">
    <source>
        <dbReference type="Proteomes" id="UP000049472"/>
    </source>
</evidence>
<feature type="domain" description="Peptidase C39-like" evidence="3">
    <location>
        <begin position="160"/>
        <end position="293"/>
    </location>
</feature>
<evidence type="ECO:0000256" key="2">
    <source>
        <dbReference type="SAM" id="Phobius"/>
    </source>
</evidence>
<dbReference type="AlphaFoldDB" id="A0A0M6WFH3"/>
<evidence type="ECO:0000256" key="1">
    <source>
        <dbReference type="SAM" id="MobiDB-lite"/>
    </source>
</evidence>
<accession>A0A0M6WFH3</accession>
<keyword evidence="2" id="KW-0812">Transmembrane</keyword>
<organism evidence="4 5">
    <name type="scientific">Agathobacter rectalis</name>
    <dbReference type="NCBI Taxonomy" id="39491"/>
    <lineage>
        <taxon>Bacteria</taxon>
        <taxon>Bacillati</taxon>
        <taxon>Bacillota</taxon>
        <taxon>Clostridia</taxon>
        <taxon>Lachnospirales</taxon>
        <taxon>Lachnospiraceae</taxon>
        <taxon>Agathobacter</taxon>
    </lineage>
</organism>
<feature type="compositionally biased region" description="Basic and acidic residues" evidence="1">
    <location>
        <begin position="10"/>
        <end position="19"/>
    </location>
</feature>
<feature type="region of interest" description="Disordered" evidence="1">
    <location>
        <begin position="1"/>
        <end position="20"/>
    </location>
</feature>
<sequence length="319" mass="35457">MGKTHKKTDRRQESIERARHSDRRMKIGAIVLCAAIAIITFVAVGMQLLVPVTEAAVSADNKTRSGNVDVQKNNNSLTASKMDSGKKQNSSEADVNAAEESSEPDKETKLDEILQSAEYPVQLKELAKKNDEAIDFIYEYPEEHSKKHDIDLTAEASQDTVPLLQQWDKRWGYEKYSGNYFAASGCGPTALSMVVLYLTHDAQASPLAVAEYAKEAGYSVDGSGSAWDLMSKGCRHYGVNAKTIKEDEDTFKERLDEGNLIVVNVGPGDFTDNGHFMVITGYDDEGFTINDPNSIIKSNTHWQFERLSSQIRAAWRMFV</sequence>
<feature type="transmembrane region" description="Helical" evidence="2">
    <location>
        <begin position="27"/>
        <end position="50"/>
    </location>
</feature>
<dbReference type="InterPro" id="IPR039564">
    <property type="entry name" value="Peptidase_C39-like"/>
</dbReference>
<proteinExistence type="predicted"/>
<dbReference type="InterPro" id="IPR038765">
    <property type="entry name" value="Papain-like_cys_pep_sf"/>
</dbReference>
<evidence type="ECO:0000259" key="3">
    <source>
        <dbReference type="Pfam" id="PF13529"/>
    </source>
</evidence>
<dbReference type="SUPFAM" id="SSF54001">
    <property type="entry name" value="Cysteine proteinases"/>
    <property type="match status" value="1"/>
</dbReference>
<feature type="region of interest" description="Disordered" evidence="1">
    <location>
        <begin position="61"/>
        <end position="108"/>
    </location>
</feature>
<gene>
    <name evidence="4" type="ORF">T1815_09861</name>
</gene>
<evidence type="ECO:0000313" key="4">
    <source>
        <dbReference type="EMBL" id="CRL35031.1"/>
    </source>
</evidence>
<keyword evidence="5" id="KW-1185">Reference proteome</keyword>
<protein>
    <recommendedName>
        <fullName evidence="3">Peptidase C39-like domain-containing protein</fullName>
    </recommendedName>
</protein>